<sequence length="73" mass="7870">MSGTSVGVPFFSAPAHVKASMLIFMDTVEAYFANRHSCLIGPKHISVATFLKNMRYIGKSKGLDALTINVPIA</sequence>
<accession>A0ABN8AJM3</accession>
<dbReference type="EMBL" id="OU912926">
    <property type="protein sequence ID" value="CAG9931772.1"/>
    <property type="molecule type" value="Genomic_DNA"/>
</dbReference>
<proteinExistence type="predicted"/>
<reference evidence="1 2" key="1">
    <citation type="submission" date="2021-10" db="EMBL/GenBank/DDBJ databases">
        <authorList>
            <person name="Koch H."/>
        </authorList>
    </citation>
    <scope>NUCLEOTIDE SEQUENCE [LARGE SCALE GENOMIC DNA]</scope>
    <source>
        <strain evidence="1">6680</strain>
    </source>
</reference>
<protein>
    <submittedName>
        <fullName evidence="1">Uncharacterized protein</fullName>
    </submittedName>
</protein>
<keyword evidence="2" id="KW-1185">Reference proteome</keyword>
<name>A0ABN8AJM3_9PROT</name>
<evidence type="ECO:0000313" key="2">
    <source>
        <dbReference type="Proteomes" id="UP000839052"/>
    </source>
</evidence>
<dbReference type="Proteomes" id="UP000839052">
    <property type="component" value="Chromosome"/>
</dbReference>
<organism evidence="1 2">
    <name type="scientific">Candidatus Nitrotoga arctica</name>
    <dbReference type="NCBI Taxonomy" id="453162"/>
    <lineage>
        <taxon>Bacteria</taxon>
        <taxon>Pseudomonadati</taxon>
        <taxon>Pseudomonadota</taxon>
        <taxon>Betaproteobacteria</taxon>
        <taxon>Nitrosomonadales</taxon>
        <taxon>Gallionellaceae</taxon>
        <taxon>Candidatus Nitrotoga</taxon>
    </lineage>
</organism>
<gene>
    <name evidence="1" type="ORF">NTG6680_0519</name>
</gene>
<evidence type="ECO:0000313" key="1">
    <source>
        <dbReference type="EMBL" id="CAG9931772.1"/>
    </source>
</evidence>